<dbReference type="AlphaFoldDB" id="A0A8X8WBG5"/>
<dbReference type="InterPro" id="IPR003871">
    <property type="entry name" value="RFA1B/D_OB_1st"/>
</dbReference>
<evidence type="ECO:0000256" key="2">
    <source>
        <dbReference type="ARBA" id="ARBA00022723"/>
    </source>
</evidence>
<evidence type="ECO:0000256" key="5">
    <source>
        <dbReference type="ARBA" id="ARBA00023125"/>
    </source>
</evidence>
<feature type="domain" description="Replication factor A C-terminal" evidence="7">
    <location>
        <begin position="290"/>
        <end position="392"/>
    </location>
</feature>
<keyword evidence="3" id="KW-0863">Zinc-finger</keyword>
<comment type="similarity">
    <text evidence="1">Belongs to the replication factor A protein 1 family.</text>
</comment>
<keyword evidence="4" id="KW-0862">Zinc</keyword>
<dbReference type="CDD" id="cd04476">
    <property type="entry name" value="RPA1_DBD_C"/>
    <property type="match status" value="1"/>
</dbReference>
<evidence type="ECO:0000313" key="9">
    <source>
        <dbReference type="Proteomes" id="UP000298416"/>
    </source>
</evidence>
<gene>
    <name evidence="8" type="ORF">SASPL_148752</name>
</gene>
<dbReference type="CDD" id="cd04481">
    <property type="entry name" value="RPA1_DBD_B_like"/>
    <property type="match status" value="1"/>
</dbReference>
<reference evidence="8" key="2">
    <citation type="submission" date="2020-08" db="EMBL/GenBank/DDBJ databases">
        <title>Plant Genome Project.</title>
        <authorList>
            <person name="Zhang R.-G."/>
        </authorList>
    </citation>
    <scope>NUCLEOTIDE SEQUENCE</scope>
    <source>
        <strain evidence="8">Huo1</strain>
        <tissue evidence="8">Leaf</tissue>
    </source>
</reference>
<dbReference type="CDD" id="cd04480">
    <property type="entry name" value="RPA1_DBD_A_like"/>
    <property type="match status" value="1"/>
</dbReference>
<accession>A0A8X8WBG5</accession>
<evidence type="ECO:0008006" key="10">
    <source>
        <dbReference type="Google" id="ProtNLM"/>
    </source>
</evidence>
<evidence type="ECO:0000259" key="6">
    <source>
        <dbReference type="Pfam" id="PF02721"/>
    </source>
</evidence>
<keyword evidence="2" id="KW-0479">Metal-binding</keyword>
<feature type="domain" description="Replication protein A 70 kDa DNA-binding subunit B/D first OB fold" evidence="6">
    <location>
        <begin position="6"/>
        <end position="106"/>
    </location>
</feature>
<dbReference type="Proteomes" id="UP000298416">
    <property type="component" value="Unassembled WGS sequence"/>
</dbReference>
<keyword evidence="9" id="KW-1185">Reference proteome</keyword>
<organism evidence="8">
    <name type="scientific">Salvia splendens</name>
    <name type="common">Scarlet sage</name>
    <dbReference type="NCBI Taxonomy" id="180675"/>
    <lineage>
        <taxon>Eukaryota</taxon>
        <taxon>Viridiplantae</taxon>
        <taxon>Streptophyta</taxon>
        <taxon>Embryophyta</taxon>
        <taxon>Tracheophyta</taxon>
        <taxon>Spermatophyta</taxon>
        <taxon>Magnoliopsida</taxon>
        <taxon>eudicotyledons</taxon>
        <taxon>Gunneridae</taxon>
        <taxon>Pentapetalae</taxon>
        <taxon>asterids</taxon>
        <taxon>lamiids</taxon>
        <taxon>Lamiales</taxon>
        <taxon>Lamiaceae</taxon>
        <taxon>Nepetoideae</taxon>
        <taxon>Mentheae</taxon>
        <taxon>Salviinae</taxon>
        <taxon>Salvia</taxon>
        <taxon>Salvia subgen. Calosphace</taxon>
        <taxon>core Calosphace</taxon>
    </lineage>
</organism>
<proteinExistence type="inferred from homology"/>
<dbReference type="InterPro" id="IPR012340">
    <property type="entry name" value="NA-bd_OB-fold"/>
</dbReference>
<dbReference type="GO" id="GO:0008270">
    <property type="term" value="F:zinc ion binding"/>
    <property type="evidence" value="ECO:0007669"/>
    <property type="project" value="UniProtKB-KW"/>
</dbReference>
<evidence type="ECO:0000256" key="3">
    <source>
        <dbReference type="ARBA" id="ARBA00022771"/>
    </source>
</evidence>
<dbReference type="Pfam" id="PF08646">
    <property type="entry name" value="Rep_fac-A_C"/>
    <property type="match status" value="1"/>
</dbReference>
<dbReference type="Gene3D" id="2.40.50.140">
    <property type="entry name" value="Nucleic acid-binding proteins"/>
    <property type="match status" value="3"/>
</dbReference>
<name>A0A8X8WBG5_SALSN</name>
<sequence>MAPFITCVNNLSKAITNSTIKVRCVRAYQGLPEDKNDKILECVFHDSKGTRIQATFPNNLVQNFGNKLREGGIFCIKNFFVRPNTLRNKASNHQFRLLMNVKTEMVEVNDHRFLREMFDFKPFAEISQYENVDDASFFDVIGVITGPGREISQSKYRLIEIEISDENHNKLFCTIWESNVDLYLDQLKKSEWTIPIVIIQFCKRNLFRGEIRMSTHFQASKVVINADVKEVRDFRMRFLQQVAVIQGGQRLGGEYDDLQLNSLEDLSCLDEGSCWVFGKIDSVECHYGEWYFLACKTCVKKVREVDNKFNCSGCTKTHTYAVKRFKFVVNVVDHTSNASLLLWDREGSQLLGRNVTDFLGNGGQVAPKNSIPSLIEEILVGQNVLFKLQLKNHIEYYRSYPFTVNKVCNIPEVVDRYTPEDLGEQIFNLEPKLSDLLFGADLAEVSQKPYGTTDLSILANDNSSEFDVVGSDLNFGVEVAEGSQKVFVTPDLSTVSNEKHHGWVLKALQSDAWNQNLTVVMMLVKFR</sequence>
<dbReference type="GO" id="GO:0003677">
    <property type="term" value="F:DNA binding"/>
    <property type="evidence" value="ECO:0007669"/>
    <property type="project" value="UniProtKB-KW"/>
</dbReference>
<reference evidence="8" key="1">
    <citation type="submission" date="2018-01" db="EMBL/GenBank/DDBJ databases">
        <authorList>
            <person name="Mao J.F."/>
        </authorList>
    </citation>
    <scope>NUCLEOTIDE SEQUENCE</scope>
    <source>
        <strain evidence="8">Huo1</strain>
        <tissue evidence="8">Leaf</tissue>
    </source>
</reference>
<evidence type="ECO:0000256" key="4">
    <source>
        <dbReference type="ARBA" id="ARBA00022833"/>
    </source>
</evidence>
<comment type="caution">
    <text evidence="8">The sequence shown here is derived from an EMBL/GenBank/DDBJ whole genome shotgun (WGS) entry which is preliminary data.</text>
</comment>
<dbReference type="InterPro" id="IPR013955">
    <property type="entry name" value="Rep_factor-A_C"/>
</dbReference>
<dbReference type="EMBL" id="PNBA02000019">
    <property type="protein sequence ID" value="KAG6391006.1"/>
    <property type="molecule type" value="Genomic_DNA"/>
</dbReference>
<keyword evidence="5" id="KW-0238">DNA-binding</keyword>
<dbReference type="SUPFAM" id="SSF50249">
    <property type="entry name" value="Nucleic acid-binding proteins"/>
    <property type="match status" value="3"/>
</dbReference>
<evidence type="ECO:0000259" key="7">
    <source>
        <dbReference type="Pfam" id="PF08646"/>
    </source>
</evidence>
<dbReference type="InterPro" id="IPR047192">
    <property type="entry name" value="Euk_RPA1_DBD_C"/>
</dbReference>
<protein>
    <recommendedName>
        <fullName evidence="10">Replication factor A1</fullName>
    </recommendedName>
</protein>
<dbReference type="PANTHER" id="PTHR47165:SF4">
    <property type="entry name" value="OS03G0429900 PROTEIN"/>
    <property type="match status" value="1"/>
</dbReference>
<evidence type="ECO:0000256" key="1">
    <source>
        <dbReference type="ARBA" id="ARBA00005690"/>
    </source>
</evidence>
<dbReference type="PANTHER" id="PTHR47165">
    <property type="entry name" value="OS03G0429900 PROTEIN"/>
    <property type="match status" value="1"/>
</dbReference>
<dbReference type="Pfam" id="PF02721">
    <property type="entry name" value="DUF223"/>
    <property type="match status" value="1"/>
</dbReference>
<evidence type="ECO:0000313" key="8">
    <source>
        <dbReference type="EMBL" id="KAG6391006.1"/>
    </source>
</evidence>